<proteinExistence type="predicted"/>
<dbReference type="InterPro" id="IPR005546">
    <property type="entry name" value="Autotransporte_beta"/>
</dbReference>
<dbReference type="Proteomes" id="UP001500657">
    <property type="component" value="Unassembled WGS sequence"/>
</dbReference>
<dbReference type="InterPro" id="IPR036709">
    <property type="entry name" value="Autotransporte_beta_dom_sf"/>
</dbReference>
<protein>
    <recommendedName>
        <fullName evidence="2">Autotransporter domain-containing protein</fullName>
    </recommendedName>
</protein>
<evidence type="ECO:0000256" key="1">
    <source>
        <dbReference type="SAM" id="MobiDB-lite"/>
    </source>
</evidence>
<feature type="region of interest" description="Disordered" evidence="1">
    <location>
        <begin position="1189"/>
        <end position="1212"/>
    </location>
</feature>
<evidence type="ECO:0000259" key="2">
    <source>
        <dbReference type="PROSITE" id="PS51208"/>
    </source>
</evidence>
<reference evidence="4" key="1">
    <citation type="journal article" date="2019" name="Int. J. Syst. Evol. Microbiol.">
        <title>The Global Catalogue of Microorganisms (GCM) 10K type strain sequencing project: providing services to taxonomists for standard genome sequencing and annotation.</title>
        <authorList>
            <consortium name="The Broad Institute Genomics Platform"/>
            <consortium name="The Broad Institute Genome Sequencing Center for Infectious Disease"/>
            <person name="Wu L."/>
            <person name="Ma J."/>
        </authorList>
    </citation>
    <scope>NUCLEOTIDE SEQUENCE [LARGE SCALE GENOMIC DNA]</scope>
    <source>
        <strain evidence="4">JCM 16242</strain>
    </source>
</reference>
<accession>A0ABP3E9H9</accession>
<evidence type="ECO:0000313" key="4">
    <source>
        <dbReference type="Proteomes" id="UP001500657"/>
    </source>
</evidence>
<dbReference type="RefSeq" id="WP_343882537.1">
    <property type="nucleotide sequence ID" value="NZ_BAAAFO010000003.1"/>
</dbReference>
<name>A0ABP3E9H9_9GAMM</name>
<dbReference type="SMART" id="SM00869">
    <property type="entry name" value="Autotransporter"/>
    <property type="match status" value="1"/>
</dbReference>
<sequence length="2777" mass="261540">MLCDAPDHLNPLPSGGADAVSVGTARDGAPARVLAPWSNMAAAFLGGPRLLAITLVLGPAVLLPAGGVQAQTYVTYGPNQFHVERTQGADGADGLSIPADQCGTPSPGGTGARGAAVPAAGGQGALTYAPGDPQTIFNGDIVVVGSAGGDGGDGGSDWVDNGCNDNGARGGAGGAGGNVSLTMNAGEDAPKGGYKVGNSAIIAYSHGGNGGTGGDARYKKRTGGDGGVGGNGGQIAIVNNLALDITGTSSTLGSATAAGIVAQSAGGAGGEGGFVHNSDSHASGGSGASGGAGGWVKITNNAAIHTAGGIGVVAQSIGGFGGDAGTTVKGYGGAGGGGGNGGAITLTNHGAITIGTAGLPGCTDENKYGCNASGMAGVAAQSVGGGGGDAGADAGLHALGAAGGLAGNGNNVQVVNSGTISVFDTASHGVFAQSVGGGGGKGGMAFGSGGSTTAIGGSGGGGGSGGMVQVYNSNAICTGGACLSKALTPDNHTAGGAAGIFAQSVGGGGGLGGFAQAKSKSVFGGSAHATGGSGGSGGDGGGIAVTNLGNVATAEINSAGIFAQSVGGGGGSGGGALSMAAAVVGGAVSVSTGGSGGSGGDGGYIAVNCGAYGVGATSHVCNMLGDFMHADAVQPGATIATAGDESPGILAQSIGGGGGNGGYAISLAAGMTGAMSLSFGGSGGDGGTGGDVFASTNGSGISTLGQSAAGLLAQSVGGGGGSGGASISVAAGGTAALGLALGGSGGTGNGGGNVTAFNPGGDIGTAGDNSPGLLAQSVGGGGGQGGAAITLAASLQASVGLSLGGSGGSGGKGNWVTVYNQSSKNSPSYGSGAITTTGYNSSAILAQSIGGGGGQGGFALAGSLALSETGAAAGIAIGGSGGSGNDGNNVNVYNYGALTTRGGGAAAVLAQSIGGGGGNGGGAMALGLAGSGAIAVGAGGAGGSGGTGGKVLIRNMGAINVIAPRNGYAGNAPGILGQSIGGGGGTGGFAAAGALALDGAASVAVGGGGGNGGNANAVTLDDWSDITVAGPMSSGMIGQSMGGNGGTGGFAVAGAGSLGFSVAAAVGGGGGAGGKGSNVALGLHGPGAIRTSGDQSAGMLAQSLGGSGGTGGWAFSAGIGGEAQASVALGGDGGGNGRAGNVSAITEAGTLLKTDGKLAPAIMAQSIGGSGGFGGFTASDSGSKTLTATVGASNGSNQDTTPGTAQVDNAADIDTGGDLSAGIVAQSIGGGGGTSGFATSSSSGQTYHATLKARGYRNGGGSARGVSVGQNGMLATHGAGSMGILAQSIGSGGGNIGATASMAGQGRSATATFNLGNSGNARGDGGSATVCGALSDSGACTGVLGGSVATDGDTAIGAMTQSVGGGGGVAISVASAKRAGSTGDHSQAATNANRYTATATTSNGYAMAASLGAAGSSGGGHGGDAKASIGAAIATRGDMATALIAQSVGGGGGTTLSGMTHADSGTFAANLGLGNVGNSGGKGASVQASLAMGSAISTQGSLSYGVLAQSVGGGGGLAQSSSATTAGGGIGRTYQMLGASGGAHDQDGSTVSVTNFATIATQGVAAMGLVAQSIGGGGGVAGVVQSSASTGWAESNMTLGAGGNTIGNGGTVTVNASFDANTYAASWSDLLKANGTDATKNTQHFISRIQQERYTNLFNAGQYLANYSDIEKAYGGDLAGATRQYITNGYREGRTSAPLSGAEVAPMAETGRIATTGNQATGLLAQSIGGGGGVASFDNIRASGNNDNGAARYTLGATSAGASGHAGAVTVIMGTGADHTSSVVSTVGQNASAILAQSIGGGGGLATYATSGLMGSKYIAVDASLGGVAHGHNEGGAVGVYVGKAVIDTRGVNSFGIAAQSIGGGGGIAALDVDGASTLRINAHLGEADSDNKGGWAISGAVAVSSVADIHTRGNGSTGIVAQSISAGGGIVGFDPNAWLSANATIGMGAMGGKGGQAAANVTVKSYGSITTDTLMSHGIVAQSIAGGGGMSTGRPANVILGGRHNGDGGSVVVNSYDAITTSGTTSIGIVAQSIGGGGGLAATTGTATLGGSENGSDAGAVTVTSNAPIATSGTNAVGILAQSVGGGGGAVLSFGNRVPTTLLWGGGNASDVTVNVNAPITTTGGGADGVVAQSVAGGGGLVMDGTTVNLRTSRGNGRSGVVYVNVAPHISIRTSGTNAAAIKTMSSTDPVIKVGEGASIVGGDGGAAIQSDSPLTRIDNAGTLATINGTGMAIRALSGDTTVNNTGTLLGSISLAQGGANILQNAAGGTILAGASLDLGGGSLHNAGTLGHAGTQTGRTVINGSLAQADRASLIVRMDQATDTADSFDVSGSATLSGTLRPALLNAEMTRPGTLLKTVLSAAGNLDISGLELAGQSAVVKYGISSADGKVGLATKVDFSPGGLTRDGAAIGRIIGQAQATGRTSFRRLMPRLLALQSTADLDQAYFNVSGASLSELSNVGAEASTEFMTHLLDLPGSSVRSRGSVPLAAQQSQGDEQGWRVWGRDFGGSSRTPARQSAGPGELSVADHGMAIGFDYRNEPGTMFGVGLAKAATRFTTGSGTMGNSDDHQFGVYGTTQVGSFYLAGAASTGRFDYATTRTLSLIGASHKAWFRATSWGARMETGVRLDTASLGITPYVAMQFANFVTPAFDEAPDQHAPVAALRFLRRSTDNYRMEEGVAFERMFDLRGPRSLAISLRAAWVHQWSSNPDLGAAFEAAEFSSFRVGGEPPVKDLALLSAGADMRLTGNLSIGARFDGQFGSRARHYSGLATLGYRW</sequence>
<feature type="compositionally biased region" description="Polar residues" evidence="1">
    <location>
        <begin position="1189"/>
        <end position="1207"/>
    </location>
</feature>
<comment type="caution">
    <text evidence="3">The sequence shown here is derived from an EMBL/GenBank/DDBJ whole genome shotgun (WGS) entry which is preliminary data.</text>
</comment>
<gene>
    <name evidence="3" type="ORF">GCM10009126_18950</name>
</gene>
<dbReference type="EMBL" id="BAAAFO010000003">
    <property type="protein sequence ID" value="GAA0253967.1"/>
    <property type="molecule type" value="Genomic_DNA"/>
</dbReference>
<dbReference type="SUPFAM" id="SSF103515">
    <property type="entry name" value="Autotransporter"/>
    <property type="match status" value="1"/>
</dbReference>
<dbReference type="PROSITE" id="PS51208">
    <property type="entry name" value="AUTOTRANSPORTER"/>
    <property type="match status" value="1"/>
</dbReference>
<feature type="domain" description="Autotransporter" evidence="2">
    <location>
        <begin position="2496"/>
        <end position="2777"/>
    </location>
</feature>
<evidence type="ECO:0000313" key="3">
    <source>
        <dbReference type="EMBL" id="GAA0253967.1"/>
    </source>
</evidence>
<keyword evidence="4" id="KW-1185">Reference proteome</keyword>
<organism evidence="3 4">
    <name type="scientific">Rhodanobacter caeni</name>
    <dbReference type="NCBI Taxonomy" id="657654"/>
    <lineage>
        <taxon>Bacteria</taxon>
        <taxon>Pseudomonadati</taxon>
        <taxon>Pseudomonadota</taxon>
        <taxon>Gammaproteobacteria</taxon>
        <taxon>Lysobacterales</taxon>
        <taxon>Rhodanobacteraceae</taxon>
        <taxon>Rhodanobacter</taxon>
    </lineage>
</organism>